<dbReference type="RefSeq" id="WP_380137666.1">
    <property type="nucleotide sequence ID" value="NZ_JBHLUI010000008.1"/>
</dbReference>
<dbReference type="EMBL" id="JBHMDM010000007">
    <property type="protein sequence ID" value="MFB9377930.1"/>
    <property type="molecule type" value="Genomic_DNA"/>
</dbReference>
<evidence type="ECO:0000313" key="2">
    <source>
        <dbReference type="EMBL" id="MFB9377930.1"/>
    </source>
</evidence>
<sequence>MSLFRRRKAEDTSPETSAGTTAGGTEEGAAGPTETAATEPTAAAPAYDRVQGPFDASEVDAADDGRVALGGLRLLPRPGIQLRFEGEEENKRILGLTVELDGSAVQLQAYAAPRSEGIWDEIRADIAAGLEARGGSVEHVTGTFGAELLGRLPVRTEDGRTGHQAMRFVGVDGPRWLLRAIFLGPAVHDPAAAQTARELEEVVRDLVVVRGGEAMAPREVIALALPDVVEQPGEAAPPSADDLKPFERGPEISEVR</sequence>
<feature type="compositionally biased region" description="Low complexity" evidence="1">
    <location>
        <begin position="27"/>
        <end position="46"/>
    </location>
</feature>
<evidence type="ECO:0000256" key="1">
    <source>
        <dbReference type="SAM" id="MobiDB-lite"/>
    </source>
</evidence>
<dbReference type="InterPro" id="IPR022183">
    <property type="entry name" value="DUF3710"/>
</dbReference>
<organism evidence="2 3">
    <name type="scientific">Kineococcus gynurae</name>
    <dbReference type="NCBI Taxonomy" id="452979"/>
    <lineage>
        <taxon>Bacteria</taxon>
        <taxon>Bacillati</taxon>
        <taxon>Actinomycetota</taxon>
        <taxon>Actinomycetes</taxon>
        <taxon>Kineosporiales</taxon>
        <taxon>Kineosporiaceae</taxon>
        <taxon>Kineococcus</taxon>
    </lineage>
</organism>
<protein>
    <submittedName>
        <fullName evidence="2">DUF3710 domain-containing protein</fullName>
    </submittedName>
</protein>
<feature type="region of interest" description="Disordered" evidence="1">
    <location>
        <begin position="1"/>
        <end position="51"/>
    </location>
</feature>
<proteinExistence type="predicted"/>
<reference evidence="2 3" key="1">
    <citation type="submission" date="2024-09" db="EMBL/GenBank/DDBJ databases">
        <authorList>
            <person name="Sun Q."/>
            <person name="Mori K."/>
        </authorList>
    </citation>
    <scope>NUCLEOTIDE SEQUENCE [LARGE SCALE GENOMIC DNA]</scope>
    <source>
        <strain evidence="2 3">TISTR 1856</strain>
    </source>
</reference>
<feature type="region of interest" description="Disordered" evidence="1">
    <location>
        <begin position="231"/>
        <end position="256"/>
    </location>
</feature>
<dbReference type="Proteomes" id="UP001589748">
    <property type="component" value="Unassembled WGS sequence"/>
</dbReference>
<comment type="caution">
    <text evidence="2">The sequence shown here is derived from an EMBL/GenBank/DDBJ whole genome shotgun (WGS) entry which is preliminary data.</text>
</comment>
<evidence type="ECO:0000313" key="3">
    <source>
        <dbReference type="Proteomes" id="UP001589748"/>
    </source>
</evidence>
<gene>
    <name evidence="2" type="ORF">ACFFVI_13240</name>
</gene>
<accession>A0ABV5LV39</accession>
<dbReference type="Pfam" id="PF12502">
    <property type="entry name" value="DUF3710"/>
    <property type="match status" value="1"/>
</dbReference>
<feature type="compositionally biased region" description="Basic and acidic residues" evidence="1">
    <location>
        <begin position="241"/>
        <end position="256"/>
    </location>
</feature>
<keyword evidence="3" id="KW-1185">Reference proteome</keyword>
<name>A0ABV5LV39_9ACTN</name>